<proteinExistence type="predicted"/>
<dbReference type="SUPFAM" id="SSF47090">
    <property type="entry name" value="PGBD-like"/>
    <property type="match status" value="1"/>
</dbReference>
<dbReference type="Proteomes" id="UP001221411">
    <property type="component" value="Unassembled WGS sequence"/>
</dbReference>
<organism evidence="2 3">
    <name type="scientific">Polyangium mundeleinium</name>
    <dbReference type="NCBI Taxonomy" id="2995306"/>
    <lineage>
        <taxon>Bacteria</taxon>
        <taxon>Pseudomonadati</taxon>
        <taxon>Myxococcota</taxon>
        <taxon>Polyangia</taxon>
        <taxon>Polyangiales</taxon>
        <taxon>Polyangiaceae</taxon>
        <taxon>Polyangium</taxon>
    </lineage>
</organism>
<accession>A0ABT5EFU1</accession>
<gene>
    <name evidence="2" type="ORF">POL67_05000</name>
</gene>
<dbReference type="InterPro" id="IPR002477">
    <property type="entry name" value="Peptidoglycan-bd-like"/>
</dbReference>
<dbReference type="Gene3D" id="1.10.101.10">
    <property type="entry name" value="PGBD-like superfamily/PGBD"/>
    <property type="match status" value="1"/>
</dbReference>
<protein>
    <submittedName>
        <fullName evidence="2">Peptidoglycan-binding domain-containing protein</fullName>
    </submittedName>
</protein>
<dbReference type="InterPro" id="IPR036365">
    <property type="entry name" value="PGBD-like_sf"/>
</dbReference>
<evidence type="ECO:0000313" key="3">
    <source>
        <dbReference type="Proteomes" id="UP001221411"/>
    </source>
</evidence>
<name>A0ABT5EFU1_9BACT</name>
<dbReference type="EMBL" id="JAQNDO010000001">
    <property type="protein sequence ID" value="MDC0740693.1"/>
    <property type="molecule type" value="Genomic_DNA"/>
</dbReference>
<feature type="domain" description="Peptidoglycan binding-like" evidence="1">
    <location>
        <begin position="19"/>
        <end position="67"/>
    </location>
</feature>
<evidence type="ECO:0000313" key="2">
    <source>
        <dbReference type="EMBL" id="MDC0740693.1"/>
    </source>
</evidence>
<dbReference type="InterPro" id="IPR036366">
    <property type="entry name" value="PGBDSf"/>
</dbReference>
<comment type="caution">
    <text evidence="2">The sequence shown here is derived from an EMBL/GenBank/DDBJ whole genome shotgun (WGS) entry which is preliminary data.</text>
</comment>
<dbReference type="RefSeq" id="WP_271915892.1">
    <property type="nucleotide sequence ID" value="NZ_JAQNDO010000001.1"/>
</dbReference>
<sequence length="270" mass="29711">MTTLKLGDGFPKIRSELAPQVKQLQGMLKNWGYDVNESGHFDWATDGAVLHFQEKVVGLPKPDGKVTVDVGRTWKTLSQPVPAVLPGRSFTPDALYPVPFIDQFDEVHVIGAGQKGCFAAADTMLHAVGVQQAGKYETFRIITKETWKGDVPTQSIDPIALATGVVYLDAQLLLGRAVMLGVSYGDQPADPNKRVNEGLTEHWVVVFEKTSEGKYRFHDPATAHKAQGANREFSFDPTTKNLTAEGIPGQERGAAIGRRYYMTQIRKNLD</sequence>
<evidence type="ECO:0000259" key="1">
    <source>
        <dbReference type="Pfam" id="PF01471"/>
    </source>
</evidence>
<keyword evidence="3" id="KW-1185">Reference proteome</keyword>
<reference evidence="2 3" key="1">
    <citation type="submission" date="2022-11" db="EMBL/GenBank/DDBJ databases">
        <title>Minimal conservation of predation-associated metabolite biosynthetic gene clusters underscores biosynthetic potential of Myxococcota including descriptions for ten novel species: Archangium lansinium sp. nov., Myxococcus landrumus sp. nov., Nannocystis bai.</title>
        <authorList>
            <person name="Ahearne A."/>
            <person name="Stevens C."/>
            <person name="Dowd S."/>
        </authorList>
    </citation>
    <scope>NUCLEOTIDE SEQUENCE [LARGE SCALE GENOMIC DNA]</scope>
    <source>
        <strain evidence="2 3">RJM3</strain>
    </source>
</reference>
<dbReference type="Pfam" id="PF01471">
    <property type="entry name" value="PG_binding_1"/>
    <property type="match status" value="1"/>
</dbReference>